<evidence type="ECO:0000313" key="14">
    <source>
        <dbReference type="Proteomes" id="UP001176961"/>
    </source>
</evidence>
<evidence type="ECO:0000256" key="1">
    <source>
        <dbReference type="ARBA" id="ARBA00004370"/>
    </source>
</evidence>
<dbReference type="PROSITE" id="PS00911">
    <property type="entry name" value="DHODEHASE_1"/>
    <property type="match status" value="1"/>
</dbReference>
<dbReference type="SUPFAM" id="SSF51395">
    <property type="entry name" value="FMN-linked oxidoreductases"/>
    <property type="match status" value="1"/>
</dbReference>
<dbReference type="GO" id="GO:0005743">
    <property type="term" value="C:mitochondrial inner membrane"/>
    <property type="evidence" value="ECO:0007669"/>
    <property type="project" value="UniProtKB-SubCell"/>
</dbReference>
<dbReference type="PANTHER" id="PTHR48109:SF4">
    <property type="entry name" value="DIHYDROOROTATE DEHYDROGENASE (QUINONE), MITOCHONDRIAL"/>
    <property type="match status" value="1"/>
</dbReference>
<proteinExistence type="inferred from homology"/>
<dbReference type="GO" id="GO:0106430">
    <property type="term" value="F:dihydroorotate dehydrogenase (quinone) activity"/>
    <property type="evidence" value="ECO:0007669"/>
    <property type="project" value="UniProtKB-EC"/>
</dbReference>
<gene>
    <name evidence="13" type="ORF">CYNAS_LOCUS6996</name>
</gene>
<name>A0AA36GMX2_CYLNA</name>
<dbReference type="InterPro" id="IPR001295">
    <property type="entry name" value="Dihydroorotate_DH_CS"/>
</dbReference>
<dbReference type="PROSITE" id="PS00912">
    <property type="entry name" value="DHODEHASE_2"/>
    <property type="match status" value="1"/>
</dbReference>
<dbReference type="NCBIfam" id="TIGR01036">
    <property type="entry name" value="pyrD_sub2"/>
    <property type="match status" value="1"/>
</dbReference>
<dbReference type="Proteomes" id="UP001176961">
    <property type="component" value="Unassembled WGS sequence"/>
</dbReference>
<comment type="catalytic activity">
    <reaction evidence="10 11">
        <text>(S)-dihydroorotate + a quinone = orotate + a quinol</text>
        <dbReference type="Rhea" id="RHEA:30187"/>
        <dbReference type="ChEBI" id="CHEBI:24646"/>
        <dbReference type="ChEBI" id="CHEBI:30839"/>
        <dbReference type="ChEBI" id="CHEBI:30864"/>
        <dbReference type="ChEBI" id="CHEBI:132124"/>
        <dbReference type="EC" id="1.3.5.2"/>
    </reaction>
</comment>
<accession>A0AA36GMX2</accession>
<dbReference type="CDD" id="cd04738">
    <property type="entry name" value="DHOD_2_like"/>
    <property type="match status" value="1"/>
</dbReference>
<comment type="subcellular location">
    <subcellularLocation>
        <location evidence="1">Membrane</location>
    </subcellularLocation>
    <subcellularLocation>
        <location evidence="11">Mitochondrion inner membrane</location>
        <topology evidence="11">Single-pass membrane protein</topology>
    </subcellularLocation>
</comment>
<dbReference type="InterPro" id="IPR050074">
    <property type="entry name" value="DHO_dehydrogenase"/>
</dbReference>
<keyword evidence="11" id="KW-0496">Mitochondrion</keyword>
<dbReference type="GO" id="GO:0009220">
    <property type="term" value="P:pyrimidine ribonucleotide biosynthetic process"/>
    <property type="evidence" value="ECO:0007669"/>
    <property type="project" value="TreeGrafter"/>
</dbReference>
<dbReference type="AlphaFoldDB" id="A0AA36GMX2"/>
<dbReference type="Pfam" id="PF01180">
    <property type="entry name" value="DHO_dh"/>
    <property type="match status" value="1"/>
</dbReference>
<dbReference type="InterPro" id="IPR005719">
    <property type="entry name" value="Dihydroorotate_DH_2"/>
</dbReference>
<evidence type="ECO:0000256" key="8">
    <source>
        <dbReference type="ARBA" id="ARBA00023002"/>
    </source>
</evidence>
<keyword evidence="6 11" id="KW-0285">Flavoprotein</keyword>
<keyword evidence="8 11" id="KW-0560">Oxidoreductase</keyword>
<evidence type="ECO:0000256" key="6">
    <source>
        <dbReference type="ARBA" id="ARBA00022630"/>
    </source>
</evidence>
<evidence type="ECO:0000256" key="5">
    <source>
        <dbReference type="ARBA" id="ARBA00017599"/>
    </source>
</evidence>
<comment type="similarity">
    <text evidence="3 11">Belongs to the dihydroorotate dehydrogenase family. Type 2 subfamily.</text>
</comment>
<reference evidence="13" key="1">
    <citation type="submission" date="2023-07" db="EMBL/GenBank/DDBJ databases">
        <authorList>
            <consortium name="CYATHOMIX"/>
        </authorList>
    </citation>
    <scope>NUCLEOTIDE SEQUENCE</scope>
    <source>
        <strain evidence="13">N/A</strain>
    </source>
</reference>
<keyword evidence="11" id="KW-0999">Mitochondrion inner membrane</keyword>
<dbReference type="InterPro" id="IPR013785">
    <property type="entry name" value="Aldolase_TIM"/>
</dbReference>
<evidence type="ECO:0000256" key="4">
    <source>
        <dbReference type="ARBA" id="ARBA00012791"/>
    </source>
</evidence>
<evidence type="ECO:0000256" key="3">
    <source>
        <dbReference type="ARBA" id="ARBA00005359"/>
    </source>
</evidence>
<dbReference type="EMBL" id="CATQJL010000112">
    <property type="protein sequence ID" value="CAJ0595013.1"/>
    <property type="molecule type" value="Genomic_DNA"/>
</dbReference>
<comment type="cofactor">
    <cofactor evidence="11">
        <name>FMN</name>
        <dbReference type="ChEBI" id="CHEBI:58210"/>
    </cofactor>
    <text evidence="11">Binds 1 FMN per subunit.</text>
</comment>
<evidence type="ECO:0000256" key="11">
    <source>
        <dbReference type="RuleBase" id="RU361255"/>
    </source>
</evidence>
<evidence type="ECO:0000259" key="12">
    <source>
        <dbReference type="Pfam" id="PF01180"/>
    </source>
</evidence>
<evidence type="ECO:0000256" key="10">
    <source>
        <dbReference type="ARBA" id="ARBA00048639"/>
    </source>
</evidence>
<comment type="pathway">
    <text evidence="2 11">Pyrimidine metabolism; UMP biosynthesis via de novo pathway; orotate from (S)-dihydroorotate (quinone route): step 1/1.</text>
</comment>
<comment type="caution">
    <text evidence="13">The sequence shown here is derived from an EMBL/GenBank/DDBJ whole genome shotgun (WGS) entry which is preliminary data.</text>
</comment>
<evidence type="ECO:0000256" key="9">
    <source>
        <dbReference type="ARBA" id="ARBA00023136"/>
    </source>
</evidence>
<dbReference type="PANTHER" id="PTHR48109">
    <property type="entry name" value="DIHYDROOROTATE DEHYDROGENASE (QUINONE), MITOCHONDRIAL-RELATED"/>
    <property type="match status" value="1"/>
</dbReference>
<protein>
    <recommendedName>
        <fullName evidence="5 11">Dihydroorotate dehydrogenase (quinone), mitochondrial</fullName>
        <shortName evidence="11">DHOdehase</shortName>
        <ecNumber evidence="4 11">1.3.5.2</ecNumber>
    </recommendedName>
</protein>
<dbReference type="Gene3D" id="3.20.20.70">
    <property type="entry name" value="Aldolase class I"/>
    <property type="match status" value="1"/>
</dbReference>
<evidence type="ECO:0000256" key="2">
    <source>
        <dbReference type="ARBA" id="ARBA00005161"/>
    </source>
</evidence>
<dbReference type="NCBIfam" id="NF003652">
    <property type="entry name" value="PRK05286.2-5"/>
    <property type="match status" value="1"/>
</dbReference>
<dbReference type="InterPro" id="IPR005720">
    <property type="entry name" value="Dihydroorotate_DH_cat"/>
</dbReference>
<keyword evidence="9" id="KW-0472">Membrane</keyword>
<sequence length="399" mass="43695">MFSRTSPPFISRSAIYIVGGGLLGYGATELLFSSETFQSKALLPVINRYMDVESSQNLALRFASWGFLPKYGSNRKEYPELKCEFLGKSLKNPVGLAAGFDKNGKAIRPLAELSGFGLIEIGSVTPIPNKGNPRPRLFRLEEDEGLINRYGSNSDGVGKVHLRVRSARTEWMENAAILGISLANNMLTDDSMLDYEIGVNYFAPYSDYIVINISPTNARNPTFVGKNGELKKLMQYAKHLLDCSQLESRPRILLKIPPDLSEIEKKNVASLSLDPKNGVDGLIVSDTTSTRPDNLKSENRLEIGGLSGAPLRRISTECVREMYRLTNGQVPIIGCGGISSGADAYEKIKAGASVVQLYSALVFHGFPVVGKVKRELVELLKQDGYTNVSQAVGADHRAR</sequence>
<dbReference type="EC" id="1.3.5.2" evidence="4 11"/>
<dbReference type="GO" id="GO:0006207">
    <property type="term" value="P:'de novo' pyrimidine nucleobase biosynthetic process"/>
    <property type="evidence" value="ECO:0007669"/>
    <property type="project" value="InterPro"/>
</dbReference>
<evidence type="ECO:0000256" key="7">
    <source>
        <dbReference type="ARBA" id="ARBA00022643"/>
    </source>
</evidence>
<evidence type="ECO:0000313" key="13">
    <source>
        <dbReference type="EMBL" id="CAJ0595013.1"/>
    </source>
</evidence>
<keyword evidence="14" id="KW-1185">Reference proteome</keyword>
<keyword evidence="7 11" id="KW-0288">FMN</keyword>
<feature type="domain" description="Dihydroorotate dehydrogenase catalytic" evidence="12">
    <location>
        <begin position="81"/>
        <end position="380"/>
    </location>
</feature>
<organism evidence="13 14">
    <name type="scientific">Cylicocyclus nassatus</name>
    <name type="common">Nematode worm</name>
    <dbReference type="NCBI Taxonomy" id="53992"/>
    <lineage>
        <taxon>Eukaryota</taxon>
        <taxon>Metazoa</taxon>
        <taxon>Ecdysozoa</taxon>
        <taxon>Nematoda</taxon>
        <taxon>Chromadorea</taxon>
        <taxon>Rhabditida</taxon>
        <taxon>Rhabditina</taxon>
        <taxon>Rhabditomorpha</taxon>
        <taxon>Strongyloidea</taxon>
        <taxon>Strongylidae</taxon>
        <taxon>Cylicocyclus</taxon>
    </lineage>
</organism>